<evidence type="ECO:0000256" key="1">
    <source>
        <dbReference type="ARBA" id="ARBA00004127"/>
    </source>
</evidence>
<proteinExistence type="predicted"/>
<evidence type="ECO:0000313" key="7">
    <source>
        <dbReference type="Proteomes" id="UP001320119"/>
    </source>
</evidence>
<evidence type="ECO:0000313" key="6">
    <source>
        <dbReference type="EMBL" id="BCD98680.1"/>
    </source>
</evidence>
<dbReference type="RefSeq" id="WP_236983185.1">
    <property type="nucleotide sequence ID" value="NZ_AP023086.1"/>
</dbReference>
<evidence type="ECO:0000256" key="3">
    <source>
        <dbReference type="ARBA" id="ARBA00022989"/>
    </source>
</evidence>
<dbReference type="Gene3D" id="1.20.120.1630">
    <property type="match status" value="1"/>
</dbReference>
<keyword evidence="3 5" id="KW-1133">Transmembrane helix</keyword>
<evidence type="ECO:0000256" key="2">
    <source>
        <dbReference type="ARBA" id="ARBA00022692"/>
    </source>
</evidence>
<dbReference type="PANTHER" id="PTHR12714:SF9">
    <property type="entry name" value="PROTEIN-S-ISOPRENYLCYSTEINE O-METHYLTRANSFERASE"/>
    <property type="match status" value="1"/>
</dbReference>
<gene>
    <name evidence="6" type="ORF">MARGE09_P2881</name>
</gene>
<protein>
    <recommendedName>
        <fullName evidence="8">Isoprenylcysteine carboxylmethyltransferase family protein</fullName>
    </recommendedName>
</protein>
<feature type="transmembrane region" description="Helical" evidence="5">
    <location>
        <begin position="6"/>
        <end position="27"/>
    </location>
</feature>
<dbReference type="KEGG" id="marq:MARGE09_P2881"/>
<keyword evidence="4 5" id="KW-0472">Membrane</keyword>
<feature type="transmembrane region" description="Helical" evidence="5">
    <location>
        <begin position="48"/>
        <end position="67"/>
    </location>
</feature>
<evidence type="ECO:0008006" key="8">
    <source>
        <dbReference type="Google" id="ProtNLM"/>
    </source>
</evidence>
<dbReference type="GO" id="GO:0012505">
    <property type="term" value="C:endomembrane system"/>
    <property type="evidence" value="ECO:0007669"/>
    <property type="project" value="UniProtKB-SubCell"/>
</dbReference>
<dbReference type="AlphaFoldDB" id="A0AAN1WJC6"/>
<comment type="subcellular location">
    <subcellularLocation>
        <location evidence="1">Endomembrane system</location>
        <topology evidence="1">Multi-pass membrane protein</topology>
    </subcellularLocation>
</comment>
<dbReference type="EMBL" id="AP023086">
    <property type="protein sequence ID" value="BCD98680.1"/>
    <property type="molecule type" value="Genomic_DNA"/>
</dbReference>
<dbReference type="PANTHER" id="PTHR12714">
    <property type="entry name" value="PROTEIN-S ISOPRENYLCYSTEINE O-METHYLTRANSFERASE"/>
    <property type="match status" value="1"/>
</dbReference>
<dbReference type="GO" id="GO:0016740">
    <property type="term" value="F:transferase activity"/>
    <property type="evidence" value="ECO:0007669"/>
    <property type="project" value="UniProtKB-ARBA"/>
</dbReference>
<evidence type="ECO:0000256" key="5">
    <source>
        <dbReference type="SAM" id="Phobius"/>
    </source>
</evidence>
<dbReference type="InterPro" id="IPR007318">
    <property type="entry name" value="Phopholipid_MeTrfase"/>
</dbReference>
<dbReference type="Pfam" id="PF04191">
    <property type="entry name" value="PEMT"/>
    <property type="match status" value="1"/>
</dbReference>
<keyword evidence="7" id="KW-1185">Reference proteome</keyword>
<keyword evidence="2 5" id="KW-0812">Transmembrane</keyword>
<sequence length="200" mass="22795">MQNTIIVFLGIYFICFFGFAVVFRNFIVAKRTGVNAFKLNQKAGAESITGWYFKFLPLVSILVFILYSFLPNLYQSIGPIDLMNHAAIQWMGMGIMVVSLVWVLAAQSQMGASWRIGIDHDAKTAFVQKGLFKYSRNPIFVGVIFISFGFFLLLPNPITLTILALDIALIQIQVAMEEEYLTKQHGDSYSEYCQHVRRWL</sequence>
<name>A0AAN1WJC6_9GAMM</name>
<feature type="transmembrane region" description="Helical" evidence="5">
    <location>
        <begin position="139"/>
        <end position="165"/>
    </location>
</feature>
<organism evidence="6 7">
    <name type="scientific">Marinagarivorans cellulosilyticus</name>
    <dbReference type="NCBI Taxonomy" id="2721545"/>
    <lineage>
        <taxon>Bacteria</taxon>
        <taxon>Pseudomonadati</taxon>
        <taxon>Pseudomonadota</taxon>
        <taxon>Gammaproteobacteria</taxon>
        <taxon>Cellvibrionales</taxon>
        <taxon>Cellvibrionaceae</taxon>
        <taxon>Marinagarivorans</taxon>
    </lineage>
</organism>
<dbReference type="Proteomes" id="UP001320119">
    <property type="component" value="Chromosome"/>
</dbReference>
<feature type="transmembrane region" description="Helical" evidence="5">
    <location>
        <begin position="87"/>
        <end position="105"/>
    </location>
</feature>
<evidence type="ECO:0000256" key="4">
    <source>
        <dbReference type="ARBA" id="ARBA00023136"/>
    </source>
</evidence>
<accession>A0AAN1WJC6</accession>
<reference evidence="6 7" key="1">
    <citation type="journal article" date="2022" name="IScience">
        <title>An ultrasensitive nanofiber-based assay for enzymatic hydrolysis and deep-sea microbial degradation of cellulose.</title>
        <authorList>
            <person name="Tsudome M."/>
            <person name="Tachioka M."/>
            <person name="Miyazaki M."/>
            <person name="Uchimura K."/>
            <person name="Tsuda M."/>
            <person name="Takaki Y."/>
            <person name="Deguchi S."/>
        </authorList>
    </citation>
    <scope>NUCLEOTIDE SEQUENCE [LARGE SCALE GENOMIC DNA]</scope>
    <source>
        <strain evidence="6 7">GE09</strain>
    </source>
</reference>